<evidence type="ECO:0000313" key="1">
    <source>
        <dbReference type="EMBL" id="KAG7461432.1"/>
    </source>
</evidence>
<keyword evidence="2" id="KW-1185">Reference proteome</keyword>
<dbReference type="Proteomes" id="UP000693946">
    <property type="component" value="Unassembled WGS sequence"/>
</dbReference>
<name>A0AAV6PGK0_SOLSE</name>
<gene>
    <name evidence="1" type="ORF">JOB18_042867</name>
</gene>
<evidence type="ECO:0000313" key="2">
    <source>
        <dbReference type="Proteomes" id="UP000693946"/>
    </source>
</evidence>
<proteinExistence type="predicted"/>
<accession>A0AAV6PGK0</accession>
<organism evidence="1 2">
    <name type="scientific">Solea senegalensis</name>
    <name type="common">Senegalese sole</name>
    <dbReference type="NCBI Taxonomy" id="28829"/>
    <lineage>
        <taxon>Eukaryota</taxon>
        <taxon>Metazoa</taxon>
        <taxon>Chordata</taxon>
        <taxon>Craniata</taxon>
        <taxon>Vertebrata</taxon>
        <taxon>Euteleostomi</taxon>
        <taxon>Actinopterygii</taxon>
        <taxon>Neopterygii</taxon>
        <taxon>Teleostei</taxon>
        <taxon>Neoteleostei</taxon>
        <taxon>Acanthomorphata</taxon>
        <taxon>Carangaria</taxon>
        <taxon>Pleuronectiformes</taxon>
        <taxon>Pleuronectoidei</taxon>
        <taxon>Soleidae</taxon>
        <taxon>Solea</taxon>
    </lineage>
</organism>
<comment type="caution">
    <text evidence="1">The sequence shown here is derived from an EMBL/GenBank/DDBJ whole genome shotgun (WGS) entry which is preliminary data.</text>
</comment>
<dbReference type="EMBL" id="JAGKHQ010001074">
    <property type="protein sequence ID" value="KAG7461432.1"/>
    <property type="molecule type" value="Genomic_DNA"/>
</dbReference>
<sequence>ACNNDRTEGYSSGLLSCWRCSSSASVIRRSRRLLQTSVGWPFSWSLEALLLSLAHIDTAVSNPCHMLFHLPQPGQSHSPEPLNCQRANCALSLPPLHGICSLSLSCEMD</sequence>
<dbReference type="AlphaFoldDB" id="A0AAV6PGK0"/>
<reference evidence="1 2" key="1">
    <citation type="journal article" date="2021" name="Sci. Rep.">
        <title>Chromosome anchoring in Senegalese sole (Solea senegalensis) reveals sex-associated markers and genome rearrangements in flatfish.</title>
        <authorList>
            <person name="Guerrero-Cozar I."/>
            <person name="Gomez-Garrido J."/>
            <person name="Berbel C."/>
            <person name="Martinez-Blanch J.F."/>
            <person name="Alioto T."/>
            <person name="Claros M.G."/>
            <person name="Gagnaire P.A."/>
            <person name="Manchado M."/>
        </authorList>
    </citation>
    <scope>NUCLEOTIDE SEQUENCE [LARGE SCALE GENOMIC DNA]</scope>
    <source>
        <strain evidence="1">Sse05_10M</strain>
    </source>
</reference>
<protein>
    <submittedName>
        <fullName evidence="1">Uncharacterized protein</fullName>
    </submittedName>
</protein>
<feature type="non-terminal residue" evidence="1">
    <location>
        <position position="1"/>
    </location>
</feature>
<feature type="non-terminal residue" evidence="1">
    <location>
        <position position="109"/>
    </location>
</feature>